<comment type="similarity">
    <text evidence="2 4">Belongs to the bacterial solute-binding protein 3 family.</text>
</comment>
<evidence type="ECO:0000256" key="3">
    <source>
        <dbReference type="ARBA" id="ARBA00022729"/>
    </source>
</evidence>
<dbReference type="InterPro" id="IPR018313">
    <property type="entry name" value="SBP_3_CS"/>
</dbReference>
<evidence type="ECO:0000313" key="7">
    <source>
        <dbReference type="EMBL" id="OCL25838.1"/>
    </source>
</evidence>
<evidence type="ECO:0000313" key="8">
    <source>
        <dbReference type="Proteomes" id="UP000093514"/>
    </source>
</evidence>
<gene>
    <name evidence="7" type="ORF">U472_14185</name>
</gene>
<dbReference type="EMBL" id="LWDV01000010">
    <property type="protein sequence ID" value="OCL25838.1"/>
    <property type="molecule type" value="Genomic_DNA"/>
</dbReference>
<sequence>MLLLLTLLSMSLVLGIVGCGNNKKSNTFDQMKERGKLVIGTEASYRPFEYHDENDEIIGFDIDIAKAIAEELNLELEIKDIDFDGLIPSLKTGKFDMVIAAMTITEARKKAVSFSSPYFDASQVIAVVSSNNEIKGVADLKGKKVGVQLGTTGDLEVSEMSGIEVTRYEKIPQAFIDLKNGRIDAVVNDMPVTATYVREREGVKIIGESFTEEYYGIAFRKNDNKLEEEINNALKNIKDKGIYDEIYAKWFN</sequence>
<dbReference type="InterPro" id="IPR001320">
    <property type="entry name" value="Iontro_rcpt_C"/>
</dbReference>
<organism evidence="7 8">
    <name type="scientific">Orenia metallireducens</name>
    <dbReference type="NCBI Taxonomy" id="1413210"/>
    <lineage>
        <taxon>Bacteria</taxon>
        <taxon>Bacillati</taxon>
        <taxon>Bacillota</taxon>
        <taxon>Clostridia</taxon>
        <taxon>Halanaerobiales</taxon>
        <taxon>Halobacteroidaceae</taxon>
        <taxon>Orenia</taxon>
    </lineage>
</organism>
<keyword evidence="8" id="KW-1185">Reference proteome</keyword>
<evidence type="ECO:0000259" key="5">
    <source>
        <dbReference type="SMART" id="SM00062"/>
    </source>
</evidence>
<evidence type="ECO:0000256" key="4">
    <source>
        <dbReference type="RuleBase" id="RU003744"/>
    </source>
</evidence>
<dbReference type="SMART" id="SM00079">
    <property type="entry name" value="PBPe"/>
    <property type="match status" value="1"/>
</dbReference>
<dbReference type="PROSITE" id="PS01039">
    <property type="entry name" value="SBP_BACTERIAL_3"/>
    <property type="match status" value="1"/>
</dbReference>
<comment type="subcellular location">
    <subcellularLocation>
        <location evidence="1">Cell envelope</location>
    </subcellularLocation>
</comment>
<dbReference type="GO" id="GO:0030313">
    <property type="term" value="C:cell envelope"/>
    <property type="evidence" value="ECO:0007669"/>
    <property type="project" value="UniProtKB-SubCell"/>
</dbReference>
<reference evidence="8" key="1">
    <citation type="submission" date="2016-07" db="EMBL/GenBank/DDBJ databases">
        <authorList>
            <person name="Florea S."/>
            <person name="Webb J.S."/>
            <person name="Jaromczyk J."/>
            <person name="Schardl C.L."/>
        </authorList>
    </citation>
    <scope>NUCLEOTIDE SEQUENCE [LARGE SCALE GENOMIC DNA]</scope>
    <source>
        <strain evidence="8">Z6</strain>
    </source>
</reference>
<dbReference type="CDD" id="cd13624">
    <property type="entry name" value="PBP2_Arg_Lys_His"/>
    <property type="match status" value="1"/>
</dbReference>
<dbReference type="InterPro" id="IPR001638">
    <property type="entry name" value="Solute-binding_3/MltF_N"/>
</dbReference>
<dbReference type="Proteomes" id="UP000093514">
    <property type="component" value="Unassembled WGS sequence"/>
</dbReference>
<keyword evidence="3" id="KW-0732">Signal</keyword>
<name>A0A1C0A6S2_9FIRM</name>
<dbReference type="GO" id="GO:0015276">
    <property type="term" value="F:ligand-gated monoatomic ion channel activity"/>
    <property type="evidence" value="ECO:0007669"/>
    <property type="project" value="InterPro"/>
</dbReference>
<dbReference type="Pfam" id="PF00497">
    <property type="entry name" value="SBP_bac_3"/>
    <property type="match status" value="1"/>
</dbReference>
<dbReference type="GO" id="GO:0016020">
    <property type="term" value="C:membrane"/>
    <property type="evidence" value="ECO:0007669"/>
    <property type="project" value="InterPro"/>
</dbReference>
<dbReference type="PANTHER" id="PTHR35936">
    <property type="entry name" value="MEMBRANE-BOUND LYTIC MUREIN TRANSGLYCOSYLASE F"/>
    <property type="match status" value="1"/>
</dbReference>
<comment type="caution">
    <text evidence="7">The sequence shown here is derived from an EMBL/GenBank/DDBJ whole genome shotgun (WGS) entry which is preliminary data.</text>
</comment>
<dbReference type="Gene3D" id="3.40.190.10">
    <property type="entry name" value="Periplasmic binding protein-like II"/>
    <property type="match status" value="2"/>
</dbReference>
<protein>
    <submittedName>
        <fullName evidence="7">Glutamine ABC transporter substrate-binding protein</fullName>
    </submittedName>
</protein>
<feature type="domain" description="Solute-binding protein family 3/N-terminal" evidence="5">
    <location>
        <begin position="36"/>
        <end position="252"/>
    </location>
</feature>
<dbReference type="RefSeq" id="WP_068719807.1">
    <property type="nucleotide sequence ID" value="NZ_LWDV01000010.1"/>
</dbReference>
<dbReference type="SMART" id="SM00062">
    <property type="entry name" value="PBPb"/>
    <property type="match status" value="1"/>
</dbReference>
<feature type="domain" description="Ionotropic glutamate receptor C-terminal" evidence="6">
    <location>
        <begin position="36"/>
        <end position="252"/>
    </location>
</feature>
<proteinExistence type="inferred from homology"/>
<accession>A0A1C0A6S2</accession>
<reference evidence="7 8" key="2">
    <citation type="submission" date="2016-08" db="EMBL/GenBank/DDBJ databases">
        <title>Orenia metallireducens sp. nov. strain Z6, a Novel Metal-reducing Firmicute from the Deep Subsurface.</title>
        <authorList>
            <person name="Maxim B.I."/>
            <person name="Kenneth K."/>
            <person name="Flynn T.M."/>
            <person name="Oloughlin E.J."/>
            <person name="Locke R.A."/>
            <person name="Weber J.R."/>
            <person name="Egan S.M."/>
            <person name="Mackie R.I."/>
            <person name="Cann I.K."/>
        </authorList>
    </citation>
    <scope>NUCLEOTIDE SEQUENCE [LARGE SCALE GENOMIC DNA]</scope>
    <source>
        <strain evidence="7 8">Z6</strain>
    </source>
</reference>
<evidence type="ECO:0000259" key="6">
    <source>
        <dbReference type="SMART" id="SM00079"/>
    </source>
</evidence>
<dbReference type="AlphaFoldDB" id="A0A1C0A6S2"/>
<dbReference type="PANTHER" id="PTHR35936:SF17">
    <property type="entry name" value="ARGININE-BINDING EXTRACELLULAR PROTEIN ARTP"/>
    <property type="match status" value="1"/>
</dbReference>
<evidence type="ECO:0000256" key="1">
    <source>
        <dbReference type="ARBA" id="ARBA00004196"/>
    </source>
</evidence>
<evidence type="ECO:0000256" key="2">
    <source>
        <dbReference type="ARBA" id="ARBA00010333"/>
    </source>
</evidence>
<dbReference type="SUPFAM" id="SSF53850">
    <property type="entry name" value="Periplasmic binding protein-like II"/>
    <property type="match status" value="1"/>
</dbReference>